<dbReference type="SMART" id="SM00530">
    <property type="entry name" value="HTH_XRE"/>
    <property type="match status" value="1"/>
</dbReference>
<comment type="caution">
    <text evidence="4">The sequence shown here is derived from an EMBL/GenBank/DDBJ whole genome shotgun (WGS) entry which is preliminary data.</text>
</comment>
<dbReference type="InterPro" id="IPR015927">
    <property type="entry name" value="Peptidase_S24_S26A/B/C"/>
</dbReference>
<reference evidence="4 5" key="1">
    <citation type="submission" date="2018-07" db="EMBL/GenBank/DDBJ databases">
        <title>Mechanisms of high-level aminoglycoside resistance among Gram-negative pathogens in Brazil.</title>
        <authorList>
            <person name="Ballaben A.S."/>
            <person name="Darini A.L.C."/>
            <person name="Doi Y."/>
        </authorList>
    </citation>
    <scope>NUCLEOTIDE SEQUENCE [LARGE SCALE GENOMIC DNA]</scope>
    <source>
        <strain evidence="4 5">B2-305</strain>
    </source>
</reference>
<protein>
    <submittedName>
        <fullName evidence="4">Helix-turn-helix transcriptional regulator</fullName>
    </submittedName>
</protein>
<evidence type="ECO:0000313" key="4">
    <source>
        <dbReference type="EMBL" id="RCI76736.1"/>
    </source>
</evidence>
<gene>
    <name evidence="4" type="ORF">DT376_00840</name>
</gene>
<evidence type="ECO:0000256" key="3">
    <source>
        <dbReference type="ARBA" id="ARBA00023163"/>
    </source>
</evidence>
<dbReference type="PANTHER" id="PTHR40661:SF3">
    <property type="entry name" value="FELS-1 PROPHAGE TRANSCRIPTIONAL REGULATOR"/>
    <property type="match status" value="1"/>
</dbReference>
<dbReference type="CDD" id="cd00093">
    <property type="entry name" value="HTH_XRE"/>
    <property type="match status" value="1"/>
</dbReference>
<evidence type="ECO:0000256" key="2">
    <source>
        <dbReference type="ARBA" id="ARBA00023125"/>
    </source>
</evidence>
<dbReference type="InterPro" id="IPR039418">
    <property type="entry name" value="LexA-like"/>
</dbReference>
<keyword evidence="1" id="KW-0805">Transcription regulation</keyword>
<name>A0A367MGR3_PSEAI</name>
<dbReference type="Pfam" id="PF01381">
    <property type="entry name" value="HTH_3"/>
    <property type="match status" value="1"/>
</dbReference>
<dbReference type="CDD" id="cd06529">
    <property type="entry name" value="S24_LexA-like"/>
    <property type="match status" value="1"/>
</dbReference>
<dbReference type="PANTHER" id="PTHR40661">
    <property type="match status" value="1"/>
</dbReference>
<dbReference type="InterPro" id="IPR001387">
    <property type="entry name" value="Cro/C1-type_HTH"/>
</dbReference>
<proteinExistence type="predicted"/>
<dbReference type="InterPro" id="IPR010982">
    <property type="entry name" value="Lambda_DNA-bd_dom_sf"/>
</dbReference>
<organism evidence="4 5">
    <name type="scientific">Pseudomonas aeruginosa</name>
    <dbReference type="NCBI Taxonomy" id="287"/>
    <lineage>
        <taxon>Bacteria</taxon>
        <taxon>Pseudomonadati</taxon>
        <taxon>Pseudomonadota</taxon>
        <taxon>Gammaproteobacteria</taxon>
        <taxon>Pseudomonadales</taxon>
        <taxon>Pseudomonadaceae</taxon>
        <taxon>Pseudomonas</taxon>
    </lineage>
</organism>
<evidence type="ECO:0000313" key="5">
    <source>
        <dbReference type="Proteomes" id="UP000253594"/>
    </source>
</evidence>
<dbReference type="Pfam" id="PF00717">
    <property type="entry name" value="Peptidase_S24"/>
    <property type="match status" value="1"/>
</dbReference>
<dbReference type="RefSeq" id="WP_034014237.1">
    <property type="nucleotide sequence ID" value="NZ_BBQK01000002.1"/>
</dbReference>
<keyword evidence="2" id="KW-0238">DNA-binding</keyword>
<dbReference type="GO" id="GO:0003677">
    <property type="term" value="F:DNA binding"/>
    <property type="evidence" value="ECO:0007669"/>
    <property type="project" value="UniProtKB-KW"/>
</dbReference>
<accession>A0A367MGR3</accession>
<dbReference type="Gene3D" id="1.10.260.40">
    <property type="entry name" value="lambda repressor-like DNA-binding domains"/>
    <property type="match status" value="1"/>
</dbReference>
<dbReference type="AlphaFoldDB" id="A0A367MGR3"/>
<sequence>MELKDRIKAARKHAKLTQAQLAQRVGLDQTSISNLEQGKSQGTAYIAQLAAACGVSALWLAAGHGSMNNNEEVPPRAPSEKDYALIPQYTARGECGDGYFNDHVETTEGLVFKRDWLKRVNSKPENLFVIYAEGDSMEPYIFEGDVVLFDVAKIEPQDKQVYVIRRPDGGISIKRLNQQLTGAWLIRSDNPDKTAYPDEIASETSVHDLPIIGRVIWRGGGIGS</sequence>
<dbReference type="InterPro" id="IPR036286">
    <property type="entry name" value="LexA/Signal_pep-like_sf"/>
</dbReference>
<dbReference type="SUPFAM" id="SSF47413">
    <property type="entry name" value="lambda repressor-like DNA-binding domains"/>
    <property type="match status" value="1"/>
</dbReference>
<evidence type="ECO:0000256" key="1">
    <source>
        <dbReference type="ARBA" id="ARBA00023015"/>
    </source>
</evidence>
<dbReference type="EMBL" id="QORE01000008">
    <property type="protein sequence ID" value="RCI76736.1"/>
    <property type="molecule type" value="Genomic_DNA"/>
</dbReference>
<dbReference type="PROSITE" id="PS50943">
    <property type="entry name" value="HTH_CROC1"/>
    <property type="match status" value="1"/>
</dbReference>
<keyword evidence="3" id="KW-0804">Transcription</keyword>
<dbReference type="Proteomes" id="UP000253594">
    <property type="component" value="Unassembled WGS sequence"/>
</dbReference>
<dbReference type="SUPFAM" id="SSF51306">
    <property type="entry name" value="LexA/Signal peptidase"/>
    <property type="match status" value="1"/>
</dbReference>
<dbReference type="Gene3D" id="2.10.109.10">
    <property type="entry name" value="Umud Fragment, subunit A"/>
    <property type="match status" value="1"/>
</dbReference>